<accession>K2IWM6</accession>
<reference evidence="1 2" key="1">
    <citation type="journal article" date="2012" name="J. Bacteriol.">
        <title>Genome Sequence of Oceanibaculum indicum Type Strain P24.</title>
        <authorList>
            <person name="Lai Q."/>
            <person name="Shao Z."/>
        </authorList>
    </citation>
    <scope>NUCLEOTIDE SEQUENCE [LARGE SCALE GENOMIC DNA]</scope>
    <source>
        <strain evidence="1 2">P24</strain>
    </source>
</reference>
<dbReference type="AlphaFoldDB" id="K2IWM6"/>
<name>K2IWM6_9PROT</name>
<evidence type="ECO:0000313" key="2">
    <source>
        <dbReference type="Proteomes" id="UP000006746"/>
    </source>
</evidence>
<keyword evidence="2" id="KW-1185">Reference proteome</keyword>
<organism evidence="1 2">
    <name type="scientific">Oceanibaculum indicum P24</name>
    <dbReference type="NCBI Taxonomy" id="1207063"/>
    <lineage>
        <taxon>Bacteria</taxon>
        <taxon>Pseudomonadati</taxon>
        <taxon>Pseudomonadota</taxon>
        <taxon>Alphaproteobacteria</taxon>
        <taxon>Rhodospirillales</taxon>
        <taxon>Oceanibaculaceae</taxon>
        <taxon>Oceanibaculum</taxon>
    </lineage>
</organism>
<dbReference type="EMBL" id="AMRL01000050">
    <property type="protein sequence ID" value="EKE67283.1"/>
    <property type="molecule type" value="Genomic_DNA"/>
</dbReference>
<protein>
    <submittedName>
        <fullName evidence="1">Uncharacterized protein</fullName>
    </submittedName>
</protein>
<dbReference type="eggNOG" id="ENOG5032XK2">
    <property type="taxonomic scope" value="Bacteria"/>
</dbReference>
<dbReference type="Proteomes" id="UP000006746">
    <property type="component" value="Unassembled WGS sequence"/>
</dbReference>
<gene>
    <name evidence="1" type="ORF">P24_18676</name>
</gene>
<evidence type="ECO:0000313" key="1">
    <source>
        <dbReference type="EMBL" id="EKE67283.1"/>
    </source>
</evidence>
<proteinExistence type="predicted"/>
<dbReference type="STRING" id="1207063.P24_18676"/>
<comment type="caution">
    <text evidence="1">The sequence shown here is derived from an EMBL/GenBank/DDBJ whole genome shotgun (WGS) entry which is preliminary data.</text>
</comment>
<sequence length="170" mass="19224">MTFLSDIFGPTDEFSALQNKLKSACLDYIRRGHLRAFGYSAPRRPDDTPVEVPSDLWAHPIYWDKDTLSGDGLEIVAVRLIPTQWLLQTQGISPQSPARRQGRPSRDSDILNAWNELVEEGKIDFSGTRANACKLVRERILKLFPDQGEAGLGDKALYRKLKPLWDKATE</sequence>